<accession>C8X5N6</accession>
<comment type="function">
    <text evidence="1">Catalyzes the phosphorylation of riboflavin to FMN followed by the adenylation of FMN to FAD.</text>
</comment>
<evidence type="ECO:0000256" key="10">
    <source>
        <dbReference type="ARBA" id="ARBA00022827"/>
    </source>
</evidence>
<dbReference type="UniPathway" id="UPA00276">
    <property type="reaction ID" value="UER00406"/>
</dbReference>
<evidence type="ECO:0000256" key="13">
    <source>
        <dbReference type="ARBA" id="ARBA00047880"/>
    </source>
</evidence>
<dbReference type="NCBIfam" id="NF004160">
    <property type="entry name" value="PRK05627.1-3"/>
    <property type="match status" value="1"/>
</dbReference>
<keyword evidence="9 15" id="KW-0418">Kinase</keyword>
<evidence type="ECO:0000256" key="14">
    <source>
        <dbReference type="ARBA" id="ARBA00049494"/>
    </source>
</evidence>
<dbReference type="InterPro" id="IPR015865">
    <property type="entry name" value="Riboflavin_kinase_bac/euk"/>
</dbReference>
<dbReference type="eggNOG" id="COG0196">
    <property type="taxonomic scope" value="Bacteria"/>
</dbReference>
<dbReference type="EC" id="2.7.7.2" evidence="15"/>
<keyword evidence="8 15" id="KW-0547">Nucleotide-binding</keyword>
<comment type="catalytic activity">
    <reaction evidence="14 15">
        <text>FMN + ATP + H(+) = FAD + diphosphate</text>
        <dbReference type="Rhea" id="RHEA:17237"/>
        <dbReference type="ChEBI" id="CHEBI:15378"/>
        <dbReference type="ChEBI" id="CHEBI:30616"/>
        <dbReference type="ChEBI" id="CHEBI:33019"/>
        <dbReference type="ChEBI" id="CHEBI:57692"/>
        <dbReference type="ChEBI" id="CHEBI:58210"/>
        <dbReference type="EC" id="2.7.7.2"/>
    </reaction>
</comment>
<evidence type="ECO:0000256" key="7">
    <source>
        <dbReference type="ARBA" id="ARBA00022695"/>
    </source>
</evidence>
<comment type="similarity">
    <text evidence="15">Belongs to the ribF family.</text>
</comment>
<dbReference type="RefSeq" id="WP_015752867.1">
    <property type="nucleotide sequence ID" value="NC_013223.1"/>
</dbReference>
<keyword evidence="4 15" id="KW-0285">Flavoprotein</keyword>
<dbReference type="InterPro" id="IPR023465">
    <property type="entry name" value="Riboflavin_kinase_dom_sf"/>
</dbReference>
<dbReference type="Gene3D" id="2.40.30.30">
    <property type="entry name" value="Riboflavin kinase-like"/>
    <property type="match status" value="1"/>
</dbReference>
<dbReference type="Pfam" id="PF01687">
    <property type="entry name" value="Flavokinase"/>
    <property type="match status" value="1"/>
</dbReference>
<dbReference type="OrthoDB" id="9803667at2"/>
<keyword evidence="18" id="KW-1185">Reference proteome</keyword>
<evidence type="ECO:0000256" key="15">
    <source>
        <dbReference type="PIRNR" id="PIRNR004491"/>
    </source>
</evidence>
<dbReference type="SUPFAM" id="SSF82114">
    <property type="entry name" value="Riboflavin kinase-like"/>
    <property type="match status" value="1"/>
</dbReference>
<dbReference type="GO" id="GO:0006747">
    <property type="term" value="P:FAD biosynthetic process"/>
    <property type="evidence" value="ECO:0007669"/>
    <property type="project" value="UniProtKB-UniRule"/>
</dbReference>
<evidence type="ECO:0000256" key="8">
    <source>
        <dbReference type="ARBA" id="ARBA00022741"/>
    </source>
</evidence>
<comment type="pathway">
    <text evidence="3 15">Cofactor biosynthesis; FMN biosynthesis; FMN from riboflavin (ATP route): step 1/1.</text>
</comment>
<name>C8X5N6_DESRD</name>
<dbReference type="InterPro" id="IPR014729">
    <property type="entry name" value="Rossmann-like_a/b/a_fold"/>
</dbReference>
<dbReference type="PIRSF" id="PIRSF004491">
    <property type="entry name" value="FAD_Synth"/>
    <property type="match status" value="1"/>
</dbReference>
<feature type="domain" description="Riboflavin kinase" evidence="16">
    <location>
        <begin position="183"/>
        <end position="307"/>
    </location>
</feature>
<sequence length="313" mass="35197">MHIFRSLTDIQPHVAQGSCATIGNFDGVHLGHQALLRRVMDSARNSRLPSVAVTFDPHPLRVILGKTPPFITLTDQKIEIMDKLGLDYLLCLPFTREMAGMEPEQFVLTFLIKGLNLKHLVIGYDYAFGKKRRGDFSLLQELGTKYGFTAEQIGPVQKNGDTISSTRIRELVEQGRVHEARPLLGRWYRVVGSVVEGRNRGGRLLGFPTANLKLIDELAPQPGVYAVWAEFQGQIHKAVANIGYNPTFGNDALSVEVHIMDFNKDIYGSELRVHFVERLRSERKFDSLDALMEQIYQDIASGRELLDRPANAL</sequence>
<dbReference type="PANTHER" id="PTHR22749">
    <property type="entry name" value="RIBOFLAVIN KINASE/FMN ADENYLYLTRANSFERASE"/>
    <property type="match status" value="1"/>
</dbReference>
<dbReference type="KEGG" id="drt:Dret_2451"/>
<keyword evidence="7 15" id="KW-0548">Nucleotidyltransferase</keyword>
<dbReference type="FunFam" id="2.40.30.30:FF:000003">
    <property type="entry name" value="Riboflavin biosynthesis protein"/>
    <property type="match status" value="1"/>
</dbReference>
<evidence type="ECO:0000256" key="12">
    <source>
        <dbReference type="ARBA" id="ARBA00023268"/>
    </source>
</evidence>
<dbReference type="EMBL" id="CP001734">
    <property type="protein sequence ID" value="ACV69733.1"/>
    <property type="molecule type" value="Genomic_DNA"/>
</dbReference>
<dbReference type="FunFam" id="3.40.50.620:FF:000021">
    <property type="entry name" value="Riboflavin biosynthesis protein"/>
    <property type="match status" value="1"/>
</dbReference>
<evidence type="ECO:0000256" key="9">
    <source>
        <dbReference type="ARBA" id="ARBA00022777"/>
    </source>
</evidence>
<dbReference type="InterPro" id="IPR002606">
    <property type="entry name" value="Riboflavin_kinase_bac"/>
</dbReference>
<dbReference type="STRING" id="485915.Dret_2451"/>
<dbReference type="GO" id="GO:0009398">
    <property type="term" value="P:FMN biosynthetic process"/>
    <property type="evidence" value="ECO:0007669"/>
    <property type="project" value="UniProtKB-UniRule"/>
</dbReference>
<comment type="pathway">
    <text evidence="2 15">Cofactor biosynthesis; FAD biosynthesis; FAD from FMN: step 1/1.</text>
</comment>
<keyword evidence="12" id="KW-0511">Multifunctional enzyme</keyword>
<evidence type="ECO:0000313" key="18">
    <source>
        <dbReference type="Proteomes" id="UP000001052"/>
    </source>
</evidence>
<keyword evidence="11 15" id="KW-0067">ATP-binding</keyword>
<dbReference type="Pfam" id="PF06574">
    <property type="entry name" value="FAD_syn"/>
    <property type="match status" value="1"/>
</dbReference>
<dbReference type="HOGENOM" id="CLU_048437_0_2_7"/>
<evidence type="ECO:0000256" key="11">
    <source>
        <dbReference type="ARBA" id="ARBA00022840"/>
    </source>
</evidence>
<dbReference type="NCBIfam" id="TIGR00083">
    <property type="entry name" value="ribF"/>
    <property type="match status" value="1"/>
</dbReference>
<dbReference type="Proteomes" id="UP000001052">
    <property type="component" value="Chromosome"/>
</dbReference>
<dbReference type="GO" id="GO:0005524">
    <property type="term" value="F:ATP binding"/>
    <property type="evidence" value="ECO:0007669"/>
    <property type="project" value="UniProtKB-UniRule"/>
</dbReference>
<evidence type="ECO:0000256" key="5">
    <source>
        <dbReference type="ARBA" id="ARBA00022643"/>
    </source>
</evidence>
<keyword evidence="5 15" id="KW-0288">FMN</keyword>
<dbReference type="SMART" id="SM00904">
    <property type="entry name" value="Flavokinase"/>
    <property type="match status" value="1"/>
</dbReference>
<dbReference type="InterPro" id="IPR015864">
    <property type="entry name" value="FAD_synthase"/>
</dbReference>
<dbReference type="UniPathway" id="UPA00277">
    <property type="reaction ID" value="UER00407"/>
</dbReference>
<evidence type="ECO:0000313" key="17">
    <source>
        <dbReference type="EMBL" id="ACV69733.1"/>
    </source>
</evidence>
<dbReference type="PANTHER" id="PTHR22749:SF6">
    <property type="entry name" value="RIBOFLAVIN KINASE"/>
    <property type="match status" value="1"/>
</dbReference>
<dbReference type="GO" id="GO:0003919">
    <property type="term" value="F:FMN adenylyltransferase activity"/>
    <property type="evidence" value="ECO:0007669"/>
    <property type="project" value="UniProtKB-UniRule"/>
</dbReference>
<evidence type="ECO:0000256" key="6">
    <source>
        <dbReference type="ARBA" id="ARBA00022679"/>
    </source>
</evidence>
<organism evidence="17 18">
    <name type="scientific">Desulfohalobium retbaense (strain ATCC 49708 / DSM 5692 / JCM 16813 / HR100)</name>
    <dbReference type="NCBI Taxonomy" id="485915"/>
    <lineage>
        <taxon>Bacteria</taxon>
        <taxon>Pseudomonadati</taxon>
        <taxon>Thermodesulfobacteriota</taxon>
        <taxon>Desulfovibrionia</taxon>
        <taxon>Desulfovibrionales</taxon>
        <taxon>Desulfohalobiaceae</taxon>
        <taxon>Desulfohalobium</taxon>
    </lineage>
</organism>
<dbReference type="AlphaFoldDB" id="C8X5N6"/>
<dbReference type="InterPro" id="IPR023468">
    <property type="entry name" value="Riboflavin_kinase"/>
</dbReference>
<evidence type="ECO:0000256" key="1">
    <source>
        <dbReference type="ARBA" id="ARBA00002121"/>
    </source>
</evidence>
<proteinExistence type="inferred from homology"/>
<dbReference type="GO" id="GO:0009231">
    <property type="term" value="P:riboflavin biosynthetic process"/>
    <property type="evidence" value="ECO:0007669"/>
    <property type="project" value="InterPro"/>
</dbReference>
<dbReference type="NCBIfam" id="NF004162">
    <property type="entry name" value="PRK05627.1-5"/>
    <property type="match status" value="1"/>
</dbReference>
<reference evidence="17 18" key="2">
    <citation type="journal article" date="2010" name="Stand. Genomic Sci.">
        <title>Complete genome sequence of Desulfohalobium retbaense type strain (HR(100)).</title>
        <authorList>
            <person name="Spring S."/>
            <person name="Nolan M."/>
            <person name="Lapidus A."/>
            <person name="Glavina Del Rio T."/>
            <person name="Copeland A."/>
            <person name="Tice H."/>
            <person name="Cheng J.F."/>
            <person name="Lucas S."/>
            <person name="Land M."/>
            <person name="Chen F."/>
            <person name="Bruce D."/>
            <person name="Goodwin L."/>
            <person name="Pitluck S."/>
            <person name="Ivanova N."/>
            <person name="Mavromatis K."/>
            <person name="Mikhailova N."/>
            <person name="Pati A."/>
            <person name="Chen A."/>
            <person name="Palaniappan K."/>
            <person name="Hauser L."/>
            <person name="Chang Y.J."/>
            <person name="Jeffries C.D."/>
            <person name="Munk C."/>
            <person name="Kiss H."/>
            <person name="Chain P."/>
            <person name="Han C."/>
            <person name="Brettin T."/>
            <person name="Detter J.C."/>
            <person name="Schuler E."/>
            <person name="Goker M."/>
            <person name="Rohde M."/>
            <person name="Bristow J."/>
            <person name="Eisen J.A."/>
            <person name="Markowitz V."/>
            <person name="Hugenholtz P."/>
            <person name="Kyrpides N.C."/>
            <person name="Klenk H.P."/>
        </authorList>
    </citation>
    <scope>NUCLEOTIDE SEQUENCE [LARGE SCALE GENOMIC DNA]</scope>
    <source>
        <strain evidence="17 18">DSM 5692</strain>
    </source>
</reference>
<protein>
    <recommendedName>
        <fullName evidence="15">Riboflavin biosynthesis protein</fullName>
    </recommendedName>
    <domain>
        <recommendedName>
            <fullName evidence="15">Riboflavin kinase</fullName>
            <ecNumber evidence="15">2.7.1.26</ecNumber>
        </recommendedName>
        <alternativeName>
            <fullName evidence="15">Flavokinase</fullName>
        </alternativeName>
    </domain>
    <domain>
        <recommendedName>
            <fullName evidence="15">FMN adenylyltransferase</fullName>
            <ecNumber evidence="15">2.7.7.2</ecNumber>
        </recommendedName>
        <alternativeName>
            <fullName evidence="15">FAD pyrophosphorylase</fullName>
        </alternativeName>
        <alternativeName>
            <fullName evidence="15">FAD synthase</fullName>
        </alternativeName>
    </domain>
</protein>
<comment type="catalytic activity">
    <reaction evidence="13 15">
        <text>riboflavin + ATP = FMN + ADP + H(+)</text>
        <dbReference type="Rhea" id="RHEA:14357"/>
        <dbReference type="ChEBI" id="CHEBI:15378"/>
        <dbReference type="ChEBI" id="CHEBI:30616"/>
        <dbReference type="ChEBI" id="CHEBI:57986"/>
        <dbReference type="ChEBI" id="CHEBI:58210"/>
        <dbReference type="ChEBI" id="CHEBI:456216"/>
        <dbReference type="EC" id="2.7.1.26"/>
    </reaction>
</comment>
<evidence type="ECO:0000256" key="4">
    <source>
        <dbReference type="ARBA" id="ARBA00022630"/>
    </source>
</evidence>
<dbReference type="GO" id="GO:0008531">
    <property type="term" value="F:riboflavin kinase activity"/>
    <property type="evidence" value="ECO:0007669"/>
    <property type="project" value="UniProtKB-UniRule"/>
</dbReference>
<dbReference type="EC" id="2.7.1.26" evidence="15"/>
<evidence type="ECO:0000256" key="2">
    <source>
        <dbReference type="ARBA" id="ARBA00004726"/>
    </source>
</evidence>
<reference evidence="18" key="1">
    <citation type="submission" date="2009-09" db="EMBL/GenBank/DDBJ databases">
        <title>The complete chromosome of Desulfohalobium retbaense DSM 5692.</title>
        <authorList>
            <consortium name="US DOE Joint Genome Institute (JGI-PGF)"/>
            <person name="Lucas S."/>
            <person name="Copeland A."/>
            <person name="Lapidus A."/>
            <person name="Glavina del Rio T."/>
            <person name="Dalin E."/>
            <person name="Tice H."/>
            <person name="Bruce D."/>
            <person name="Goodwin L."/>
            <person name="Pitluck S."/>
            <person name="Kyrpides N."/>
            <person name="Mavromatis K."/>
            <person name="Ivanova N."/>
            <person name="Mikhailova N."/>
            <person name="Munk A.C."/>
            <person name="Brettin T."/>
            <person name="Detter J.C."/>
            <person name="Han C."/>
            <person name="Tapia R."/>
            <person name="Larimer F."/>
            <person name="Land M."/>
            <person name="Hauser L."/>
            <person name="Markowitz V."/>
            <person name="Cheng J.-F."/>
            <person name="Hugenholtz P."/>
            <person name="Woyke T."/>
            <person name="Wu D."/>
            <person name="Spring S."/>
            <person name="Klenk H.-P."/>
            <person name="Eisen J.A."/>
        </authorList>
    </citation>
    <scope>NUCLEOTIDE SEQUENCE [LARGE SCALE GENOMIC DNA]</scope>
    <source>
        <strain evidence="18">DSM 5692</strain>
    </source>
</reference>
<evidence type="ECO:0000259" key="16">
    <source>
        <dbReference type="SMART" id="SM00904"/>
    </source>
</evidence>
<gene>
    <name evidence="17" type="ordered locus">Dret_2451</name>
</gene>
<keyword evidence="6 15" id="KW-0808">Transferase</keyword>
<dbReference type="CDD" id="cd02064">
    <property type="entry name" value="FAD_synthetase_N"/>
    <property type="match status" value="1"/>
</dbReference>
<dbReference type="Gene3D" id="3.40.50.620">
    <property type="entry name" value="HUPs"/>
    <property type="match status" value="1"/>
</dbReference>
<keyword evidence="10 15" id="KW-0274">FAD</keyword>
<evidence type="ECO:0000256" key="3">
    <source>
        <dbReference type="ARBA" id="ARBA00005201"/>
    </source>
</evidence>
<dbReference type="SUPFAM" id="SSF52374">
    <property type="entry name" value="Nucleotidylyl transferase"/>
    <property type="match status" value="1"/>
</dbReference>